<reference evidence="4 5" key="1">
    <citation type="submission" date="2020-01" db="EMBL/GenBank/DDBJ databases">
        <title>Genomes assembled from Gulf of Kutch pelagic sediment metagenomes.</title>
        <authorList>
            <person name="Chandrashekar M."/>
            <person name="Mahajan M.S."/>
            <person name="Dave K.J."/>
            <person name="Vatsa P."/>
            <person name="Nathani N.M."/>
        </authorList>
    </citation>
    <scope>NUCLEOTIDE SEQUENCE [LARGE SCALE GENOMIC DNA]</scope>
    <source>
        <strain evidence="4">KS3-K002</strain>
    </source>
</reference>
<evidence type="ECO:0000313" key="5">
    <source>
        <dbReference type="Proteomes" id="UP000702544"/>
    </source>
</evidence>
<evidence type="ECO:0000256" key="1">
    <source>
        <dbReference type="ARBA" id="ARBA00023002"/>
    </source>
</evidence>
<dbReference type="InterPro" id="IPR011032">
    <property type="entry name" value="GroES-like_sf"/>
</dbReference>
<sequence>MSIKAAVMTAPQQPLELWDIDDPVVEPGGVLLETVASEVCGTDVHLHHGRLSSVPYPIVPGHISVGRVSESNGVERDVLGERLDTGDVVTFYDVHETCHSCYYCLVAGQPNRCPRRRVYGITYSAREGPLGGWAERIYLKPGVKILKLPESLSADDVIGGGCGLFTGFAAVERGDLAMGDTVLVQGTGPVGLAAIAFSALRGAGQVIAIGDPSPRLKLAAALGADMALSLSETTAEGREATVRDATGGRGVDVALECAGVPEAVPEGFRLLRDGGTYVIAGHYTDTGSTTINPHLDINRKHADVRGRWGLDFGHVYRALGLLARHRERLPFASVIGRRYALDQANQALADVEGLEVTKAIITP</sequence>
<feature type="domain" description="Alcohol dehydrogenase-like N-terminal" evidence="3">
    <location>
        <begin position="27"/>
        <end position="149"/>
    </location>
</feature>
<dbReference type="Pfam" id="PF00107">
    <property type="entry name" value="ADH_zinc_N"/>
    <property type="match status" value="1"/>
</dbReference>
<evidence type="ECO:0000313" key="4">
    <source>
        <dbReference type="EMBL" id="NIR74228.1"/>
    </source>
</evidence>
<keyword evidence="1" id="KW-0560">Oxidoreductase</keyword>
<dbReference type="AlphaFoldDB" id="A0AAE4Z614"/>
<dbReference type="CDD" id="cd08231">
    <property type="entry name" value="MDR_TM0436_like"/>
    <property type="match status" value="1"/>
</dbReference>
<dbReference type="InterPro" id="IPR036291">
    <property type="entry name" value="NAD(P)-bd_dom_sf"/>
</dbReference>
<dbReference type="Gene3D" id="3.40.50.720">
    <property type="entry name" value="NAD(P)-binding Rossmann-like Domain"/>
    <property type="match status" value="1"/>
</dbReference>
<dbReference type="Gene3D" id="3.90.180.10">
    <property type="entry name" value="Medium-chain alcohol dehydrogenases, catalytic domain"/>
    <property type="match status" value="1"/>
</dbReference>
<dbReference type="InterPro" id="IPR050129">
    <property type="entry name" value="Zn_alcohol_dh"/>
</dbReference>
<organism evidence="4 5">
    <name type="scientific">Candidatus Kutchimonas denitrificans</name>
    <dbReference type="NCBI Taxonomy" id="3056748"/>
    <lineage>
        <taxon>Bacteria</taxon>
        <taxon>Pseudomonadati</taxon>
        <taxon>Gemmatimonadota</taxon>
        <taxon>Gemmatimonadia</taxon>
        <taxon>Candidatus Palauibacterales</taxon>
        <taxon>Candidatus Palauibacteraceae</taxon>
        <taxon>Candidatus Kutchimonas</taxon>
    </lineage>
</organism>
<dbReference type="InterPro" id="IPR013154">
    <property type="entry name" value="ADH-like_N"/>
</dbReference>
<evidence type="ECO:0000259" key="3">
    <source>
        <dbReference type="Pfam" id="PF08240"/>
    </source>
</evidence>
<feature type="domain" description="Alcohol dehydrogenase-like C-terminal" evidence="2">
    <location>
        <begin position="189"/>
        <end position="322"/>
    </location>
</feature>
<dbReference type="Pfam" id="PF08240">
    <property type="entry name" value="ADH_N"/>
    <property type="match status" value="1"/>
</dbReference>
<dbReference type="InterPro" id="IPR013149">
    <property type="entry name" value="ADH-like_C"/>
</dbReference>
<name>A0AAE4Z614_9BACT</name>
<dbReference type="PANTHER" id="PTHR43401">
    <property type="entry name" value="L-THREONINE 3-DEHYDROGENASE"/>
    <property type="match status" value="1"/>
</dbReference>
<gene>
    <name evidence="4" type="ORF">GWO12_03815</name>
</gene>
<proteinExistence type="predicted"/>
<accession>A0AAE4Z614</accession>
<dbReference type="EMBL" id="JAACAK010000028">
    <property type="protein sequence ID" value="NIR74228.1"/>
    <property type="molecule type" value="Genomic_DNA"/>
</dbReference>
<dbReference type="Proteomes" id="UP000702544">
    <property type="component" value="Unassembled WGS sequence"/>
</dbReference>
<evidence type="ECO:0000259" key="2">
    <source>
        <dbReference type="Pfam" id="PF00107"/>
    </source>
</evidence>
<comment type="caution">
    <text evidence="4">The sequence shown here is derived from an EMBL/GenBank/DDBJ whole genome shotgun (WGS) entry which is preliminary data.</text>
</comment>
<protein>
    <submittedName>
        <fullName evidence="4">Zinc-binding dehydrogenase</fullName>
    </submittedName>
</protein>
<dbReference type="PANTHER" id="PTHR43401:SF1">
    <property type="entry name" value="ENOYL REDUCTASE (ER) DOMAIN-CONTAINING PROTEIN"/>
    <property type="match status" value="1"/>
</dbReference>
<dbReference type="GO" id="GO:0016491">
    <property type="term" value="F:oxidoreductase activity"/>
    <property type="evidence" value="ECO:0007669"/>
    <property type="project" value="UniProtKB-KW"/>
</dbReference>
<dbReference type="SUPFAM" id="SSF51735">
    <property type="entry name" value="NAD(P)-binding Rossmann-fold domains"/>
    <property type="match status" value="1"/>
</dbReference>
<dbReference type="SUPFAM" id="SSF50129">
    <property type="entry name" value="GroES-like"/>
    <property type="match status" value="1"/>
</dbReference>